<name>A0A318UR75_9SPHI</name>
<keyword evidence="10" id="KW-0010">Activator</keyword>
<keyword evidence="17" id="KW-1185">Reference proteome</keyword>
<dbReference type="InterPro" id="IPR007167">
    <property type="entry name" value="Fe-transptr_FeoA-like"/>
</dbReference>
<dbReference type="Pfam" id="PF01325">
    <property type="entry name" value="Fe_dep_repress"/>
    <property type="match status" value="1"/>
</dbReference>
<accession>A0A318UR75</accession>
<evidence type="ECO:0000256" key="7">
    <source>
        <dbReference type="ARBA" id="ARBA00023004"/>
    </source>
</evidence>
<dbReference type="AlphaFoldDB" id="A0A318UR75"/>
<dbReference type="Pfam" id="PF02742">
    <property type="entry name" value="Fe_dep_repr_C"/>
    <property type="match status" value="1"/>
</dbReference>
<dbReference type="PROSITE" id="PS50944">
    <property type="entry name" value="HTH_DTXR"/>
    <property type="match status" value="1"/>
</dbReference>
<dbReference type="InterPro" id="IPR050536">
    <property type="entry name" value="DtxR_MntR_Metal-Reg"/>
</dbReference>
<dbReference type="InterPro" id="IPR038157">
    <property type="entry name" value="FeoA_core_dom"/>
</dbReference>
<dbReference type="Gene3D" id="1.10.10.10">
    <property type="entry name" value="Winged helix-like DNA-binding domain superfamily/Winged helix DNA-binding domain"/>
    <property type="match status" value="1"/>
</dbReference>
<comment type="similarity">
    <text evidence="2">Belongs to the DtxR/MntR family.</text>
</comment>
<evidence type="ECO:0000256" key="9">
    <source>
        <dbReference type="ARBA" id="ARBA00023125"/>
    </source>
</evidence>
<dbReference type="GO" id="GO:0046914">
    <property type="term" value="F:transition metal ion binding"/>
    <property type="evidence" value="ECO:0007669"/>
    <property type="project" value="InterPro"/>
</dbReference>
<proteinExistence type="inferred from homology"/>
<dbReference type="InterPro" id="IPR036388">
    <property type="entry name" value="WH-like_DNA-bd_sf"/>
</dbReference>
<dbReference type="SUPFAM" id="SSF46785">
    <property type="entry name" value="Winged helix' DNA-binding domain"/>
    <property type="match status" value="1"/>
</dbReference>
<evidence type="ECO:0000256" key="13">
    <source>
        <dbReference type="ARBA" id="ARBA00025185"/>
    </source>
</evidence>
<organism evidence="16 17">
    <name type="scientific">Pedobacter nutrimenti</name>
    <dbReference type="NCBI Taxonomy" id="1241337"/>
    <lineage>
        <taxon>Bacteria</taxon>
        <taxon>Pseudomonadati</taxon>
        <taxon>Bacteroidota</taxon>
        <taxon>Sphingobacteriia</taxon>
        <taxon>Sphingobacteriales</taxon>
        <taxon>Sphingobacteriaceae</taxon>
        <taxon>Pedobacter</taxon>
    </lineage>
</organism>
<dbReference type="GO" id="GO:0005737">
    <property type="term" value="C:cytoplasm"/>
    <property type="evidence" value="ECO:0007669"/>
    <property type="project" value="UniProtKB-SubCell"/>
</dbReference>
<evidence type="ECO:0000256" key="1">
    <source>
        <dbReference type="ARBA" id="ARBA00004496"/>
    </source>
</evidence>
<dbReference type="RefSeq" id="WP_110826714.1">
    <property type="nucleotide sequence ID" value="NZ_QKLU01000001.1"/>
</dbReference>
<keyword evidence="7" id="KW-0408">Iron</keyword>
<evidence type="ECO:0000313" key="17">
    <source>
        <dbReference type="Proteomes" id="UP000248198"/>
    </source>
</evidence>
<feature type="domain" description="HTH dtxR-type" evidence="15">
    <location>
        <begin position="1"/>
        <end position="64"/>
    </location>
</feature>
<dbReference type="SUPFAM" id="SSF47979">
    <property type="entry name" value="Iron-dependent repressor protein, dimerization domain"/>
    <property type="match status" value="1"/>
</dbReference>
<dbReference type="GO" id="GO:0046983">
    <property type="term" value="F:protein dimerization activity"/>
    <property type="evidence" value="ECO:0007669"/>
    <property type="project" value="InterPro"/>
</dbReference>
<dbReference type="InterPro" id="IPR022689">
    <property type="entry name" value="Iron_dep_repressor"/>
</dbReference>
<dbReference type="PANTHER" id="PTHR33238:SF11">
    <property type="entry name" value="TRANSCRIPTIONAL REGULATOR MNTR"/>
    <property type="match status" value="1"/>
</dbReference>
<evidence type="ECO:0000256" key="12">
    <source>
        <dbReference type="ARBA" id="ARBA00023211"/>
    </source>
</evidence>
<keyword evidence="11" id="KW-0804">Transcription</keyword>
<comment type="function">
    <text evidence="13">In the presence of manganese, represses expression of mntH and mntS. Up-regulates expression of mntP.</text>
</comment>
<dbReference type="GO" id="GO:0003700">
    <property type="term" value="F:DNA-binding transcription factor activity"/>
    <property type="evidence" value="ECO:0007669"/>
    <property type="project" value="InterPro"/>
</dbReference>
<evidence type="ECO:0000256" key="5">
    <source>
        <dbReference type="ARBA" id="ARBA00022490"/>
    </source>
</evidence>
<protein>
    <recommendedName>
        <fullName evidence="4">Transcriptional regulator MntR</fullName>
    </recommendedName>
    <alternativeName>
        <fullName evidence="14">Manganese transport regulator</fullName>
    </alternativeName>
</protein>
<dbReference type="SMART" id="SM00529">
    <property type="entry name" value="HTH_DTXR"/>
    <property type="match status" value="1"/>
</dbReference>
<dbReference type="PANTHER" id="PTHR33238">
    <property type="entry name" value="IRON (METAL) DEPENDENT REPRESSOR, DTXR FAMILY"/>
    <property type="match status" value="1"/>
</dbReference>
<evidence type="ECO:0000256" key="10">
    <source>
        <dbReference type="ARBA" id="ARBA00023159"/>
    </source>
</evidence>
<evidence type="ECO:0000256" key="6">
    <source>
        <dbReference type="ARBA" id="ARBA00022491"/>
    </source>
</evidence>
<keyword evidence="9" id="KW-0238">DNA-binding</keyword>
<evidence type="ECO:0000256" key="3">
    <source>
        <dbReference type="ARBA" id="ARBA00011738"/>
    </source>
</evidence>
<dbReference type="InterPro" id="IPR001367">
    <property type="entry name" value="Fe_dep_repressor"/>
</dbReference>
<reference evidence="16 17" key="1">
    <citation type="submission" date="2018-06" db="EMBL/GenBank/DDBJ databases">
        <title>Genomic Encyclopedia of Archaeal and Bacterial Type Strains, Phase II (KMG-II): from individual species to whole genera.</title>
        <authorList>
            <person name="Goeker M."/>
        </authorList>
    </citation>
    <scope>NUCLEOTIDE SEQUENCE [LARGE SCALE GENOMIC DNA]</scope>
    <source>
        <strain evidence="16 17">DSM 27372</strain>
    </source>
</reference>
<dbReference type="Gene3D" id="1.10.60.10">
    <property type="entry name" value="Iron dependent repressor, metal binding and dimerisation domain"/>
    <property type="match status" value="1"/>
</dbReference>
<dbReference type="InterPro" id="IPR022687">
    <property type="entry name" value="HTH_DTXR"/>
</dbReference>
<dbReference type="Gene3D" id="2.30.30.90">
    <property type="match status" value="1"/>
</dbReference>
<evidence type="ECO:0000313" key="16">
    <source>
        <dbReference type="EMBL" id="PYF76595.1"/>
    </source>
</evidence>
<dbReference type="GO" id="GO:0003677">
    <property type="term" value="F:DNA binding"/>
    <property type="evidence" value="ECO:0007669"/>
    <property type="project" value="UniProtKB-KW"/>
</dbReference>
<keyword evidence="6" id="KW-0678">Repressor</keyword>
<dbReference type="SMART" id="SM00899">
    <property type="entry name" value="FeoA"/>
    <property type="match status" value="1"/>
</dbReference>
<evidence type="ECO:0000256" key="14">
    <source>
        <dbReference type="ARBA" id="ARBA00032593"/>
    </source>
</evidence>
<keyword evidence="8" id="KW-0805">Transcription regulation</keyword>
<comment type="caution">
    <text evidence="16">The sequence shown here is derived from an EMBL/GenBank/DDBJ whole genome shotgun (WGS) entry which is preliminary data.</text>
</comment>
<comment type="subunit">
    <text evidence="3">Homodimer.</text>
</comment>
<evidence type="ECO:0000256" key="8">
    <source>
        <dbReference type="ARBA" id="ARBA00023015"/>
    </source>
</evidence>
<keyword evidence="12" id="KW-0464">Manganese</keyword>
<evidence type="ECO:0000256" key="2">
    <source>
        <dbReference type="ARBA" id="ARBA00007871"/>
    </source>
</evidence>
<dbReference type="SUPFAM" id="SSF50037">
    <property type="entry name" value="C-terminal domain of transcriptional repressors"/>
    <property type="match status" value="1"/>
</dbReference>
<evidence type="ECO:0000256" key="4">
    <source>
        <dbReference type="ARBA" id="ARBA00022386"/>
    </source>
</evidence>
<dbReference type="Proteomes" id="UP000248198">
    <property type="component" value="Unassembled WGS sequence"/>
</dbReference>
<dbReference type="Pfam" id="PF04023">
    <property type="entry name" value="FeoA"/>
    <property type="match status" value="1"/>
</dbReference>
<comment type="subcellular location">
    <subcellularLocation>
        <location evidence="1">Cytoplasm</location>
    </subcellularLocation>
</comment>
<dbReference type="OrthoDB" id="9791355at2"/>
<sequence length="217" mass="24525">MESFTEENYLKAIYHLSLLSNGTVQTNAIAEKIKTKPASVTDMMKKLADKNLVDYIKYQGVSLTEKGKLTAIGIVRKHRLWELFLVQSLGFKWDEVHEIAEELEHVNSDLLIRRLDEFLGYPKRDPHGDPIPDQQGNFEESAVTKLSKLQPGEQGTIIGVTEHSAEFLKYLEKTGLTLGTQISVEDINPFDGSIELLLEQKKISISKEVAKNLLMKL</sequence>
<gene>
    <name evidence="16" type="ORF">B0O44_10166</name>
</gene>
<dbReference type="EMBL" id="QKLU01000001">
    <property type="protein sequence ID" value="PYF76595.1"/>
    <property type="molecule type" value="Genomic_DNA"/>
</dbReference>
<dbReference type="InterPro" id="IPR008988">
    <property type="entry name" value="Transcriptional_repressor_C"/>
</dbReference>
<evidence type="ECO:0000259" key="15">
    <source>
        <dbReference type="PROSITE" id="PS50944"/>
    </source>
</evidence>
<evidence type="ECO:0000256" key="11">
    <source>
        <dbReference type="ARBA" id="ARBA00023163"/>
    </source>
</evidence>
<dbReference type="FunFam" id="1.10.60.10:FF:000004">
    <property type="entry name" value="DtxR family transcriptional regulator"/>
    <property type="match status" value="1"/>
</dbReference>
<keyword evidence="5" id="KW-0963">Cytoplasm</keyword>
<dbReference type="InterPro" id="IPR036390">
    <property type="entry name" value="WH_DNA-bd_sf"/>
</dbReference>
<dbReference type="InterPro" id="IPR036421">
    <property type="entry name" value="Fe_dep_repressor_sf"/>
</dbReference>